<evidence type="ECO:0000256" key="3">
    <source>
        <dbReference type="ARBA" id="ARBA00023004"/>
    </source>
</evidence>
<name>A0A1W2CTB1_9FIRM</name>
<dbReference type="OrthoDB" id="5420460at2"/>
<evidence type="ECO:0000256" key="4">
    <source>
        <dbReference type="ARBA" id="ARBA00023014"/>
    </source>
</evidence>
<evidence type="ECO:0000313" key="6">
    <source>
        <dbReference type="EMBL" id="SMC88122.1"/>
    </source>
</evidence>
<evidence type="ECO:0000259" key="5">
    <source>
        <dbReference type="SMART" id="SM00729"/>
    </source>
</evidence>
<dbReference type="STRING" id="112901.SAMN04488500_111103"/>
<dbReference type="SUPFAM" id="SSF102114">
    <property type="entry name" value="Radical SAM enzymes"/>
    <property type="match status" value="1"/>
</dbReference>
<dbReference type="SFLD" id="SFLDG01113">
    <property type="entry name" value="Uncharacterised_Radical_SAM_Su"/>
    <property type="match status" value="1"/>
</dbReference>
<dbReference type="PANTHER" id="PTHR43288:SF2">
    <property type="entry name" value="RADICAL SAM CORE DOMAIN-CONTAINING PROTEIN"/>
    <property type="match status" value="1"/>
</dbReference>
<dbReference type="PANTHER" id="PTHR43288">
    <property type="entry name" value="BIOTIN SYNTHASE-RELATED PROTEIN, RADICAL SAM SUPERFAMILY"/>
    <property type="match status" value="1"/>
</dbReference>
<proteinExistence type="predicted"/>
<organism evidence="6 7">
    <name type="scientific">Sporomusa malonica</name>
    <dbReference type="NCBI Taxonomy" id="112901"/>
    <lineage>
        <taxon>Bacteria</taxon>
        <taxon>Bacillati</taxon>
        <taxon>Bacillota</taxon>
        <taxon>Negativicutes</taxon>
        <taxon>Selenomonadales</taxon>
        <taxon>Sporomusaceae</taxon>
        <taxon>Sporomusa</taxon>
    </lineage>
</organism>
<evidence type="ECO:0000313" key="7">
    <source>
        <dbReference type="Proteomes" id="UP000192738"/>
    </source>
</evidence>
<keyword evidence="2" id="KW-0479">Metal-binding</keyword>
<dbReference type="Proteomes" id="UP000192738">
    <property type="component" value="Unassembled WGS sequence"/>
</dbReference>
<keyword evidence="7" id="KW-1185">Reference proteome</keyword>
<dbReference type="Gene3D" id="3.20.20.70">
    <property type="entry name" value="Aldolase class I"/>
    <property type="match status" value="1"/>
</dbReference>
<dbReference type="AlphaFoldDB" id="A0A1W2CTB1"/>
<keyword evidence="3" id="KW-0408">Iron</keyword>
<evidence type="ECO:0000256" key="2">
    <source>
        <dbReference type="ARBA" id="ARBA00022723"/>
    </source>
</evidence>
<keyword evidence="1" id="KW-0949">S-adenosyl-L-methionine</keyword>
<reference evidence="6 7" key="1">
    <citation type="submission" date="2017-04" db="EMBL/GenBank/DDBJ databases">
        <authorList>
            <person name="Afonso C.L."/>
            <person name="Miller P.J."/>
            <person name="Scott M.A."/>
            <person name="Spackman E."/>
            <person name="Goraichik I."/>
            <person name="Dimitrov K.M."/>
            <person name="Suarez D.L."/>
            <person name="Swayne D.E."/>
        </authorList>
    </citation>
    <scope>NUCLEOTIDE SEQUENCE [LARGE SCALE GENOMIC DNA]</scope>
    <source>
        <strain evidence="6 7">DSM 5090</strain>
    </source>
</reference>
<dbReference type="SMART" id="SM00729">
    <property type="entry name" value="Elp3"/>
    <property type="match status" value="1"/>
</dbReference>
<keyword evidence="4" id="KW-0411">Iron-sulfur</keyword>
<dbReference type="InterPro" id="IPR013785">
    <property type="entry name" value="Aldolase_TIM"/>
</dbReference>
<dbReference type="GO" id="GO:0003824">
    <property type="term" value="F:catalytic activity"/>
    <property type="evidence" value="ECO:0007669"/>
    <property type="project" value="InterPro"/>
</dbReference>
<gene>
    <name evidence="6" type="ORF">SAMN04488500_111103</name>
</gene>
<dbReference type="InterPro" id="IPR058240">
    <property type="entry name" value="rSAM_sf"/>
</dbReference>
<dbReference type="SFLD" id="SFLDS00029">
    <property type="entry name" value="Radical_SAM"/>
    <property type="match status" value="1"/>
</dbReference>
<dbReference type="GO" id="GO:0046872">
    <property type="term" value="F:metal ion binding"/>
    <property type="evidence" value="ECO:0007669"/>
    <property type="project" value="UniProtKB-KW"/>
</dbReference>
<sequence>MERVNRLPLPDTIRFAYPQKTKPVSVTGDKCELNCAHCGGHYLKHMKPLDAIDEAGTDTSASWLVSGGCQADGAVPVEEHIGRLAELKQGRRFNMHVGLVSDTVIERLAAVADCVSFDFLADQDTITEVFGNNRTVNDYVTCYQSLKRKVRVMPHICIGLKGGEIGGEYRALELLQELGTEALTFIIFMPTKGTRFADRQPPSLAETALLLSRARLQFPHIPLHLGCMRPGGRYREEIDKWAVRIGFDTIVNPAPAAVTLAEKLGLTLTRGEECCVL</sequence>
<accession>A0A1W2CTB1</accession>
<dbReference type="GO" id="GO:0051536">
    <property type="term" value="F:iron-sulfur cluster binding"/>
    <property type="evidence" value="ECO:0007669"/>
    <property type="project" value="UniProtKB-KW"/>
</dbReference>
<dbReference type="EMBL" id="FWXI01000011">
    <property type="protein sequence ID" value="SMC88122.1"/>
    <property type="molecule type" value="Genomic_DNA"/>
</dbReference>
<dbReference type="InterPro" id="IPR007197">
    <property type="entry name" value="rSAM"/>
</dbReference>
<feature type="domain" description="Elp3/MiaA/NifB-like radical SAM core" evidence="5">
    <location>
        <begin position="21"/>
        <end position="213"/>
    </location>
</feature>
<dbReference type="InterPro" id="IPR006638">
    <property type="entry name" value="Elp3/MiaA/NifB-like_rSAM"/>
</dbReference>
<protein>
    <recommendedName>
        <fullName evidence="5">Elp3/MiaA/NifB-like radical SAM core domain-containing protein</fullName>
    </recommendedName>
</protein>
<evidence type="ECO:0000256" key="1">
    <source>
        <dbReference type="ARBA" id="ARBA00022691"/>
    </source>
</evidence>
<dbReference type="RefSeq" id="WP_084576338.1">
    <property type="nucleotide sequence ID" value="NZ_CP155572.1"/>
</dbReference>